<dbReference type="PANTHER" id="PTHR12396:SF10">
    <property type="entry name" value="METHYL-CPG-BINDING DOMAIN-CONTAINING PROTEIN 1-RELATED"/>
    <property type="match status" value="1"/>
</dbReference>
<dbReference type="EMBL" id="AGNK02002541">
    <property type="status" value="NOT_ANNOTATED_CDS"/>
    <property type="molecule type" value="Genomic_DNA"/>
</dbReference>
<dbReference type="GO" id="GO:0008270">
    <property type="term" value="F:zinc ion binding"/>
    <property type="evidence" value="ECO:0007669"/>
    <property type="project" value="UniProtKB-KW"/>
</dbReference>
<dbReference type="InterPro" id="IPR001739">
    <property type="entry name" value="Methyl_CpG_DNA-bd"/>
</dbReference>
<reference evidence="12" key="3">
    <citation type="submission" date="2018-08" db="UniProtKB">
        <authorList>
            <consortium name="EnsemblPlants"/>
        </authorList>
    </citation>
    <scope>IDENTIFICATION</scope>
    <source>
        <strain evidence="12">Yugu1</strain>
    </source>
</reference>
<dbReference type="PROSITE" id="PS51050">
    <property type="entry name" value="ZF_CW"/>
    <property type="match status" value="1"/>
</dbReference>
<gene>
    <name evidence="11" type="ORF">SETIT_4G173700v2</name>
</gene>
<comment type="subcellular location">
    <subcellularLocation>
        <location evidence="1">Nucleus</location>
    </subcellularLocation>
</comment>
<dbReference type="Pfam" id="PF01429">
    <property type="entry name" value="MBD"/>
    <property type="match status" value="1"/>
</dbReference>
<feature type="domain" description="CW-type" evidence="10">
    <location>
        <begin position="7"/>
        <end position="62"/>
    </location>
</feature>
<evidence type="ECO:0000256" key="4">
    <source>
        <dbReference type="ARBA" id="ARBA00022833"/>
    </source>
</evidence>
<dbReference type="EnsemblPlants" id="KQL10897">
    <property type="protein sequence ID" value="KQL10897"/>
    <property type="gene ID" value="SETIT_007920mg"/>
</dbReference>
<reference evidence="11 13" key="1">
    <citation type="journal article" date="2012" name="Nat. Biotechnol.">
        <title>Reference genome sequence of the model plant Setaria.</title>
        <authorList>
            <person name="Bennetzen J.L."/>
            <person name="Schmutz J."/>
            <person name="Wang H."/>
            <person name="Percifield R."/>
            <person name="Hawkins J."/>
            <person name="Pontaroli A.C."/>
            <person name="Estep M."/>
            <person name="Feng L."/>
            <person name="Vaughn J.N."/>
            <person name="Grimwood J."/>
            <person name="Jenkins J."/>
            <person name="Barry K."/>
            <person name="Lindquist E."/>
            <person name="Hellsten U."/>
            <person name="Deshpande S."/>
            <person name="Wang X."/>
            <person name="Wu X."/>
            <person name="Mitros T."/>
            <person name="Triplett J."/>
            <person name="Yang X."/>
            <person name="Ye C.Y."/>
            <person name="Mauro-Herrera M."/>
            <person name="Wang L."/>
            <person name="Li P."/>
            <person name="Sharma M."/>
            <person name="Sharma R."/>
            <person name="Ronald P.C."/>
            <person name="Panaud O."/>
            <person name="Kellogg E.A."/>
            <person name="Brutnell T.P."/>
            <person name="Doust A.N."/>
            <person name="Tuskan G.A."/>
            <person name="Rokhsar D."/>
            <person name="Devos K.M."/>
        </authorList>
    </citation>
    <scope>NUCLEOTIDE SEQUENCE [LARGE SCALE GENOMIC DNA]</scope>
    <source>
        <strain evidence="13">cv. Yugu1</strain>
        <strain evidence="11">Yugu1</strain>
    </source>
</reference>
<keyword evidence="8" id="KW-0539">Nucleus</keyword>
<dbReference type="Gene3D" id="3.30.890.10">
    <property type="entry name" value="Methyl-cpg-binding Protein 2, Chain A"/>
    <property type="match status" value="1"/>
</dbReference>
<evidence type="ECO:0008006" key="14">
    <source>
        <dbReference type="Google" id="ProtNLM"/>
    </source>
</evidence>
<dbReference type="InterPro" id="IPR011124">
    <property type="entry name" value="Znf_CW"/>
</dbReference>
<evidence type="ECO:0000256" key="5">
    <source>
        <dbReference type="ARBA" id="ARBA00023015"/>
    </source>
</evidence>
<dbReference type="PANTHER" id="PTHR12396">
    <property type="entry name" value="METHYL-CPG BINDING PROTEIN, MBD"/>
    <property type="match status" value="1"/>
</dbReference>
<dbReference type="EMBL" id="CM003531">
    <property type="protein sequence ID" value="RCV21876.1"/>
    <property type="molecule type" value="Genomic_DNA"/>
</dbReference>
<proteinExistence type="predicted"/>
<dbReference type="GO" id="GO:0005634">
    <property type="term" value="C:nucleus"/>
    <property type="evidence" value="ECO:0007669"/>
    <property type="project" value="UniProtKB-SubCell"/>
</dbReference>
<dbReference type="CDD" id="cd01396">
    <property type="entry name" value="MeCP2_MBD"/>
    <property type="match status" value="1"/>
</dbReference>
<dbReference type="InterPro" id="IPR016177">
    <property type="entry name" value="DNA-bd_dom_sf"/>
</dbReference>
<keyword evidence="6" id="KW-0238">DNA-binding</keyword>
<organism evidence="12 13">
    <name type="scientific">Setaria italica</name>
    <name type="common">Foxtail millet</name>
    <name type="synonym">Panicum italicum</name>
    <dbReference type="NCBI Taxonomy" id="4555"/>
    <lineage>
        <taxon>Eukaryota</taxon>
        <taxon>Viridiplantae</taxon>
        <taxon>Streptophyta</taxon>
        <taxon>Embryophyta</taxon>
        <taxon>Tracheophyta</taxon>
        <taxon>Spermatophyta</taxon>
        <taxon>Magnoliopsida</taxon>
        <taxon>Liliopsida</taxon>
        <taxon>Poales</taxon>
        <taxon>Poaceae</taxon>
        <taxon>PACMAD clade</taxon>
        <taxon>Panicoideae</taxon>
        <taxon>Panicodae</taxon>
        <taxon>Paniceae</taxon>
        <taxon>Cenchrinae</taxon>
        <taxon>Setaria</taxon>
    </lineage>
</organism>
<dbReference type="HOGENOM" id="CLU_109577_1_1_1"/>
<evidence type="ECO:0000256" key="3">
    <source>
        <dbReference type="ARBA" id="ARBA00022771"/>
    </source>
</evidence>
<evidence type="ECO:0000259" key="10">
    <source>
        <dbReference type="PROSITE" id="PS51050"/>
    </source>
</evidence>
<evidence type="ECO:0000313" key="11">
    <source>
        <dbReference type="EMBL" id="RCV21876.1"/>
    </source>
</evidence>
<dbReference type="AlphaFoldDB" id="K3Y158"/>
<keyword evidence="5" id="KW-0805">Transcription regulation</keyword>
<dbReference type="Proteomes" id="UP000004995">
    <property type="component" value="Unassembled WGS sequence"/>
</dbReference>
<evidence type="ECO:0000313" key="12">
    <source>
        <dbReference type="EnsemblPlants" id="KQL10897"/>
    </source>
</evidence>
<feature type="domain" description="MBD" evidence="9">
    <location>
        <begin position="68"/>
        <end position="139"/>
    </location>
</feature>
<dbReference type="eggNOG" id="KOG4161">
    <property type="taxonomic scope" value="Eukaryota"/>
</dbReference>
<protein>
    <recommendedName>
        <fullName evidence="14">MBD domain-containing protein</fullName>
    </recommendedName>
</protein>
<accession>K3Y158</accession>
<dbReference type="SUPFAM" id="SSF54171">
    <property type="entry name" value="DNA-binding domain"/>
    <property type="match status" value="1"/>
</dbReference>
<evidence type="ECO:0000256" key="8">
    <source>
        <dbReference type="ARBA" id="ARBA00023242"/>
    </source>
</evidence>
<dbReference type="Gene3D" id="3.30.40.100">
    <property type="match status" value="1"/>
</dbReference>
<dbReference type="OrthoDB" id="10072024at2759"/>
<keyword evidence="7" id="KW-0804">Transcription</keyword>
<dbReference type="PROSITE" id="PS50982">
    <property type="entry name" value="MBD"/>
    <property type="match status" value="1"/>
</dbReference>
<reference evidence="11" key="2">
    <citation type="submission" date="2015-07" db="EMBL/GenBank/DDBJ databases">
        <authorList>
            <person name="Noorani M."/>
        </authorList>
    </citation>
    <scope>NUCLEOTIDE SEQUENCE</scope>
    <source>
        <strain evidence="11">Yugu1</strain>
    </source>
</reference>
<dbReference type="OMA" id="CEVIRRN"/>
<dbReference type="Pfam" id="PF07496">
    <property type="entry name" value="zf-CW"/>
    <property type="match status" value="1"/>
</dbReference>
<dbReference type="STRING" id="4555.K3Y158"/>
<dbReference type="SMART" id="SM00391">
    <property type="entry name" value="MBD"/>
    <property type="match status" value="1"/>
</dbReference>
<evidence type="ECO:0000256" key="7">
    <source>
        <dbReference type="ARBA" id="ARBA00023163"/>
    </source>
</evidence>
<keyword evidence="3" id="KW-0863">Zinc-finger</keyword>
<sequence length="166" mass="18996">RNRGSTTHPIGLYAVQCYECDQWRTVPTQEEFEKIRENFTKDKWVCTKKPNCSCKDPADIEYDSSRIWVIDRPGIPKAPPETERQVVLRSDLSRMDTYYIMPTGKRIKGASDLDKFLEANPHYKGRMSASDFNFATPKVVEETVSAWKAAMAKEQEKASGPSRGQK</sequence>
<name>K3Y158_SETIT</name>
<keyword evidence="13" id="KW-1185">Reference proteome</keyword>
<keyword evidence="4" id="KW-0862">Zinc</keyword>
<dbReference type="GO" id="GO:0003677">
    <property type="term" value="F:DNA binding"/>
    <property type="evidence" value="ECO:0007669"/>
    <property type="project" value="UniProtKB-KW"/>
</dbReference>
<evidence type="ECO:0000256" key="6">
    <source>
        <dbReference type="ARBA" id="ARBA00023125"/>
    </source>
</evidence>
<evidence type="ECO:0000313" key="13">
    <source>
        <dbReference type="Proteomes" id="UP000004995"/>
    </source>
</evidence>
<evidence type="ECO:0000256" key="1">
    <source>
        <dbReference type="ARBA" id="ARBA00004123"/>
    </source>
</evidence>
<dbReference type="Gramene" id="KQL10897">
    <property type="protein sequence ID" value="KQL10897"/>
    <property type="gene ID" value="SETIT_007920mg"/>
</dbReference>
<evidence type="ECO:0000259" key="9">
    <source>
        <dbReference type="PROSITE" id="PS50982"/>
    </source>
</evidence>
<evidence type="ECO:0000256" key="2">
    <source>
        <dbReference type="ARBA" id="ARBA00022723"/>
    </source>
</evidence>
<keyword evidence="2" id="KW-0479">Metal-binding</keyword>